<dbReference type="InterPro" id="IPR023494">
    <property type="entry name" value="Cyt_c_bgen_Ccs1/CcsB/ResB"/>
</dbReference>
<evidence type="ECO:0000313" key="9">
    <source>
        <dbReference type="Proteomes" id="UP000789833"/>
    </source>
</evidence>
<dbReference type="PANTHER" id="PTHR31566:SF0">
    <property type="entry name" value="CYTOCHROME C BIOGENESIS PROTEIN CCS1, CHLOROPLASTIC"/>
    <property type="match status" value="1"/>
</dbReference>
<evidence type="ECO:0000256" key="5">
    <source>
        <dbReference type="ARBA" id="ARBA00023136"/>
    </source>
</evidence>
<keyword evidence="2 6" id="KW-0812">Transmembrane</keyword>
<dbReference type="Proteomes" id="UP000789833">
    <property type="component" value="Unassembled WGS sequence"/>
</dbReference>
<evidence type="ECO:0000256" key="2">
    <source>
        <dbReference type="ARBA" id="ARBA00022692"/>
    </source>
</evidence>
<protein>
    <submittedName>
        <fullName evidence="8">Cytochrome c biogenesis protein Ccs1</fullName>
    </submittedName>
</protein>
<evidence type="ECO:0000259" key="7">
    <source>
        <dbReference type="Pfam" id="PF05140"/>
    </source>
</evidence>
<evidence type="ECO:0000256" key="3">
    <source>
        <dbReference type="ARBA" id="ARBA00022748"/>
    </source>
</evidence>
<reference evidence="8 9" key="1">
    <citation type="submission" date="2021-10" db="EMBL/GenBank/DDBJ databases">
        <authorList>
            <person name="Criscuolo A."/>
        </authorList>
    </citation>
    <scope>NUCLEOTIDE SEQUENCE [LARGE SCALE GENOMIC DNA]</scope>
    <source>
        <strain evidence="9">CIP 111883</strain>
    </source>
</reference>
<dbReference type="Pfam" id="PF05140">
    <property type="entry name" value="ResB"/>
    <property type="match status" value="2"/>
</dbReference>
<comment type="caution">
    <text evidence="8">The sequence shown here is derived from an EMBL/GenBank/DDBJ whole genome shotgun (WGS) entry which is preliminary data.</text>
</comment>
<feature type="transmembrane region" description="Helical" evidence="6">
    <location>
        <begin position="468"/>
        <end position="490"/>
    </location>
</feature>
<feature type="transmembrane region" description="Helical" evidence="6">
    <location>
        <begin position="67"/>
        <end position="85"/>
    </location>
</feature>
<proteinExistence type="predicted"/>
<gene>
    <name evidence="8" type="primary">ccs1</name>
    <name evidence="8" type="ORF">BACCIP111883_03126</name>
</gene>
<keyword evidence="3" id="KW-0201">Cytochrome c-type biogenesis</keyword>
<organism evidence="8 9">
    <name type="scientific">Sutcliffiella rhizosphaerae</name>
    <dbReference type="NCBI Taxonomy" id="2880967"/>
    <lineage>
        <taxon>Bacteria</taxon>
        <taxon>Bacillati</taxon>
        <taxon>Bacillota</taxon>
        <taxon>Bacilli</taxon>
        <taxon>Bacillales</taxon>
        <taxon>Bacillaceae</taxon>
        <taxon>Sutcliffiella</taxon>
    </lineage>
</organism>
<dbReference type="InterPro" id="IPR007816">
    <property type="entry name" value="ResB-like_domain"/>
</dbReference>
<evidence type="ECO:0000256" key="1">
    <source>
        <dbReference type="ARBA" id="ARBA00004141"/>
    </source>
</evidence>
<name>A0ABN8AAX7_9BACI</name>
<accession>A0ABN8AAX7</accession>
<evidence type="ECO:0000256" key="4">
    <source>
        <dbReference type="ARBA" id="ARBA00022989"/>
    </source>
</evidence>
<dbReference type="RefSeq" id="WP_230502703.1">
    <property type="nucleotide sequence ID" value="NZ_CAKJTJ010000020.1"/>
</dbReference>
<sequence>MKEIKCECGHLNPEGTILCEACGKPTVNEQSNEKLLDMKYEGSARRSKTYNKTIIDKVWNFFSSVKVGIWIIFIILVASSIGTIFPQQDYINQAVPPQIYYEQEYGFVGKLYYTLGFHNLYGSWWYMLLIAALGISLVIASLDRYIPLRKSLKTQKVTRHESFMKRQRVFGTSETTEEAAKQMEIAKQGLIKRKYNVREENGNLLAEKYRFSRWGPYVNHIGIIIFLIGAMLRFFPGMYVDEVVWVREGETRLIPGTNGQYYLKNEGFLFETYDSNNSEDVFNQAITQAGDGAIARNFQTNAVLFERKGEFVVGAEPELEIVKEHQIKVNQPLKHDYYALYQVDYKLNEFKSMSFYLENKETGESVGELTVDLLQPENSYDLGNGNTVELVNYFPDFELVNGEPVTKTRIPDNPAFVFRMITPDTPEGEIALVAIRQNIEPNGTNEYKMTFAGVDTRNVTGLTVRRDLTLWILGTGGAIFMIGVIQGMYWNHRRVWIQNNGKEFWVAGHTNKNWFGLKNDISKALENTSIRIPVDQVEEDKQQEKKTKEEV</sequence>
<keyword evidence="5 6" id="KW-0472">Membrane</keyword>
<dbReference type="EMBL" id="CAKJTJ010000020">
    <property type="protein sequence ID" value="CAG9622335.1"/>
    <property type="molecule type" value="Genomic_DNA"/>
</dbReference>
<feature type="transmembrane region" description="Helical" evidence="6">
    <location>
        <begin position="124"/>
        <end position="146"/>
    </location>
</feature>
<dbReference type="PANTHER" id="PTHR31566">
    <property type="entry name" value="CYTOCHROME C BIOGENESIS PROTEIN CCS1, CHLOROPLASTIC"/>
    <property type="match status" value="1"/>
</dbReference>
<evidence type="ECO:0000256" key="6">
    <source>
        <dbReference type="SAM" id="Phobius"/>
    </source>
</evidence>
<feature type="domain" description="ResB-like" evidence="7">
    <location>
        <begin position="65"/>
        <end position="428"/>
    </location>
</feature>
<comment type="subcellular location">
    <subcellularLocation>
        <location evidence="1">Membrane</location>
        <topology evidence="1">Multi-pass membrane protein</topology>
    </subcellularLocation>
</comment>
<keyword evidence="9" id="KW-1185">Reference proteome</keyword>
<feature type="transmembrane region" description="Helical" evidence="6">
    <location>
        <begin position="217"/>
        <end position="235"/>
    </location>
</feature>
<feature type="domain" description="ResB-like" evidence="7">
    <location>
        <begin position="444"/>
        <end position="521"/>
    </location>
</feature>
<evidence type="ECO:0000313" key="8">
    <source>
        <dbReference type="EMBL" id="CAG9622335.1"/>
    </source>
</evidence>
<keyword evidence="4 6" id="KW-1133">Transmembrane helix</keyword>